<dbReference type="AlphaFoldDB" id="A0A4R6S320"/>
<dbReference type="Proteomes" id="UP000295444">
    <property type="component" value="Unassembled WGS sequence"/>
</dbReference>
<keyword evidence="2" id="KW-1185">Reference proteome</keyword>
<evidence type="ECO:0000313" key="2">
    <source>
        <dbReference type="Proteomes" id="UP000295444"/>
    </source>
</evidence>
<reference evidence="1 2" key="1">
    <citation type="submission" date="2019-03" db="EMBL/GenBank/DDBJ databases">
        <title>Genomic Encyclopedia of Type Strains, Phase IV (KMG-IV): sequencing the most valuable type-strain genomes for metagenomic binning, comparative biology and taxonomic classification.</title>
        <authorList>
            <person name="Goeker M."/>
        </authorList>
    </citation>
    <scope>NUCLEOTIDE SEQUENCE [LARGE SCALE GENOMIC DNA]</scope>
    <source>
        <strain evidence="1 2">DSM 45361</strain>
    </source>
</reference>
<accession>A0A4R6S320</accession>
<gene>
    <name evidence="1" type="ORF">EV186_106453</name>
</gene>
<organism evidence="1 2">
    <name type="scientific">Labedaea rhizosphaerae</name>
    <dbReference type="NCBI Taxonomy" id="598644"/>
    <lineage>
        <taxon>Bacteria</taxon>
        <taxon>Bacillati</taxon>
        <taxon>Actinomycetota</taxon>
        <taxon>Actinomycetes</taxon>
        <taxon>Pseudonocardiales</taxon>
        <taxon>Pseudonocardiaceae</taxon>
        <taxon>Labedaea</taxon>
    </lineage>
</organism>
<proteinExistence type="predicted"/>
<dbReference type="RefSeq" id="WP_133853025.1">
    <property type="nucleotide sequence ID" value="NZ_SNXZ01000006.1"/>
</dbReference>
<dbReference type="EMBL" id="SNXZ01000006">
    <property type="protein sequence ID" value="TDP94059.1"/>
    <property type="molecule type" value="Genomic_DNA"/>
</dbReference>
<comment type="caution">
    <text evidence="1">The sequence shown here is derived from an EMBL/GenBank/DDBJ whole genome shotgun (WGS) entry which is preliminary data.</text>
</comment>
<name>A0A4R6S320_LABRH</name>
<sequence>MNLDALGDVPADYKHYEKQITPLPESDLVTDDAYLKWYEIREGHRTVPDAWRASSLEFLRAEAASGALPISGDLGFVVHHLCGESFYFLIVWTWRNANEAWSTVYVANEGEAYQVLPLKHHKEVACVWEFGAVAYEMNAWSRFLRTARDEAAKQAYLDDRYTGPC</sequence>
<evidence type="ECO:0000313" key="1">
    <source>
        <dbReference type="EMBL" id="TDP94059.1"/>
    </source>
</evidence>
<protein>
    <submittedName>
        <fullName evidence="1">Uncharacterized protein</fullName>
    </submittedName>
</protein>
<dbReference type="OrthoDB" id="1248892at2"/>